<keyword evidence="1" id="KW-0812">Transmembrane</keyword>
<reference evidence="2" key="1">
    <citation type="submission" date="2022-08" db="EMBL/GenBank/DDBJ databases">
        <title>A global survey of hypervirulent Aeromonas hydrophila identified this emerging pathogen in farmed fish in the lower Mekong River basin.</title>
        <authorList>
            <person name="Xu T."/>
            <person name="Rasmussen-Ivey C.R."/>
            <person name="Moen F.S."/>
            <person name="Fernandez Bravo A."/>
            <person name="Lamy B."/>
            <person name="Beaz-Hidalgo R."/>
            <person name="Khan C.D."/>
            <person name="Castro Escarpulli G."/>
            <person name="Yasin I.S.M."/>
            <person name="Figueras M.J."/>
            <person name="Azzam Sayuti M."/>
            <person name="Karim M.M."/>
            <person name="Alam K.M."/>
            <person name="Le T.T.T."/>
            <person name="Thao N.H.P."/>
            <person name="Addo S."/>
            <person name="Duodu S."/>
            <person name="Ali S."/>
            <person name="Mey S."/>
            <person name="Somony T."/>
            <person name="Liles M.R."/>
        </authorList>
    </citation>
    <scope>NUCLEOTIDE SEQUENCE</scope>
    <source>
        <strain evidence="2">0.14</strain>
    </source>
</reference>
<dbReference type="Proteomes" id="UP001204061">
    <property type="component" value="Unassembled WGS sequence"/>
</dbReference>
<dbReference type="EMBL" id="JANLFC010000076">
    <property type="protein sequence ID" value="MCR4450657.1"/>
    <property type="molecule type" value="Genomic_DNA"/>
</dbReference>
<organism evidence="2 3">
    <name type="scientific">Aeromonas veronii</name>
    <dbReference type="NCBI Taxonomy" id="654"/>
    <lineage>
        <taxon>Bacteria</taxon>
        <taxon>Pseudomonadati</taxon>
        <taxon>Pseudomonadota</taxon>
        <taxon>Gammaproteobacteria</taxon>
        <taxon>Aeromonadales</taxon>
        <taxon>Aeromonadaceae</taxon>
        <taxon>Aeromonas</taxon>
    </lineage>
</organism>
<evidence type="ECO:0000313" key="2">
    <source>
        <dbReference type="EMBL" id="MCR4450657.1"/>
    </source>
</evidence>
<accession>A0AAW5MLL7</accession>
<evidence type="ECO:0000313" key="3">
    <source>
        <dbReference type="Proteomes" id="UP001204061"/>
    </source>
</evidence>
<gene>
    <name evidence="2" type="ORF">NS965_19940</name>
</gene>
<comment type="caution">
    <text evidence="2">The sequence shown here is derived from an EMBL/GenBank/DDBJ whole genome shotgun (WGS) entry which is preliminary data.</text>
</comment>
<keyword evidence="1" id="KW-1133">Transmembrane helix</keyword>
<evidence type="ECO:0000256" key="1">
    <source>
        <dbReference type="SAM" id="Phobius"/>
    </source>
</evidence>
<dbReference type="PROSITE" id="PS51257">
    <property type="entry name" value="PROKAR_LIPOPROTEIN"/>
    <property type="match status" value="1"/>
</dbReference>
<dbReference type="RefSeq" id="WP_257725921.1">
    <property type="nucleotide sequence ID" value="NZ_JANLFC010000076.1"/>
</dbReference>
<dbReference type="AlphaFoldDB" id="A0AAW5MLL7"/>
<feature type="transmembrane region" description="Helical" evidence="1">
    <location>
        <begin position="43"/>
        <end position="60"/>
    </location>
</feature>
<sequence>MRVSEFADGIRSALWFLAGRIMSGVVVGFIIACLIGSPDTFLGVWAITGTLFAMFGKYWLK</sequence>
<proteinExistence type="predicted"/>
<protein>
    <submittedName>
        <fullName evidence="2">Uncharacterized protein</fullName>
    </submittedName>
</protein>
<feature type="transmembrane region" description="Helical" evidence="1">
    <location>
        <begin position="12"/>
        <end position="37"/>
    </location>
</feature>
<keyword evidence="1" id="KW-0472">Membrane</keyword>
<name>A0AAW5MLL7_AERVE</name>